<name>A0A0E3Y5I0_9CAUD</name>
<gene>
    <name evidence="1" type="ORF">HMPREF1994_00043</name>
</gene>
<protein>
    <submittedName>
        <fullName evidence="1">Uncharacterized protein</fullName>
    </submittedName>
</protein>
<accession>A0A0E3Y5I0</accession>
<dbReference type="EMBL" id="KR131711">
    <property type="protein sequence ID" value="AKC57602.1"/>
    <property type="molecule type" value="Genomic_DNA"/>
</dbReference>
<reference evidence="1" key="1">
    <citation type="submission" date="2015-04" db="EMBL/GenBank/DDBJ databases">
        <title>The Genome Sequence of Fusobacterium phage Funu2.</title>
        <authorList>
            <consortium name="The Broad Institute Genomics Platform"/>
            <person name="Earl A."/>
            <person name="Allen-Vercoe E."/>
            <person name="Daigneault M."/>
            <person name="Young S."/>
            <person name="Zeng Q."/>
            <person name="Gargeya S."/>
            <person name="Fitzgerald M."/>
            <person name="Abouelleil A."/>
            <person name="Alvarado L."/>
            <person name="Chapman S."/>
            <person name="Gainer-Dewar J."/>
            <person name="Goldberg J."/>
            <person name="Griggs A."/>
            <person name="Gujja S."/>
            <person name="Hansen M."/>
            <person name="Howarth C."/>
            <person name="Imamovic A."/>
            <person name="Ireland A."/>
            <person name="Larimer J."/>
            <person name="McCowan C."/>
            <person name="Murphy C."/>
            <person name="Pearson M."/>
            <person name="Poon T."/>
            <person name="Priest M."/>
            <person name="Roberts A."/>
            <person name="Saif S."/>
            <person name="Shea T."/>
            <person name="Sykes S."/>
            <person name="Wortman J."/>
            <person name="Nusbaum C."/>
            <person name="Birren B."/>
        </authorList>
    </citation>
    <scope>NUCLEOTIDE SEQUENCE</scope>
</reference>
<sequence>MEIKFNKIKINEKTGDLFIDDIAIQGVAENGVSIVINENTKEINIKIINFESLEIINN</sequence>
<evidence type="ECO:0000313" key="1">
    <source>
        <dbReference type="EMBL" id="AKC57602.1"/>
    </source>
</evidence>
<proteinExistence type="predicted"/>
<organism evidence="1">
    <name type="scientific">Fusobacterium phage Funu2</name>
    <dbReference type="NCBI Taxonomy" id="1640978"/>
    <lineage>
        <taxon>Viruses</taxon>
        <taxon>Duplodnaviria</taxon>
        <taxon>Heunggongvirae</taxon>
        <taxon>Uroviricota</taxon>
        <taxon>Caudoviricetes</taxon>
    </lineage>
</organism>